<dbReference type="Pfam" id="PF01047">
    <property type="entry name" value="MarR"/>
    <property type="match status" value="1"/>
</dbReference>
<evidence type="ECO:0000313" key="6">
    <source>
        <dbReference type="Proteomes" id="UP000318681"/>
    </source>
</evidence>
<gene>
    <name evidence="5" type="ORF">FOY91_21010</name>
</gene>
<dbReference type="RefSeq" id="WP_145155971.1">
    <property type="nucleotide sequence ID" value="NZ_VNIM01000184.1"/>
</dbReference>
<dbReference type="OrthoDB" id="6195716at2"/>
<evidence type="ECO:0000256" key="1">
    <source>
        <dbReference type="ARBA" id="ARBA00023015"/>
    </source>
</evidence>
<dbReference type="InterPro" id="IPR036388">
    <property type="entry name" value="WH-like_DNA-bd_sf"/>
</dbReference>
<reference evidence="5 6" key="1">
    <citation type="submission" date="2019-07" db="EMBL/GenBank/DDBJ databases">
        <title>Sphingomonas solaris sp. nov., isolated from a solar panel from Boston, Massachusetts.</title>
        <authorList>
            <person name="Tanner K."/>
            <person name="Pascual J."/>
            <person name="Mancuso C."/>
            <person name="Pereto J."/>
            <person name="Khalil A."/>
            <person name="Vilanova C."/>
        </authorList>
    </citation>
    <scope>NUCLEOTIDE SEQUENCE [LARGE SCALE GENOMIC DNA]</scope>
    <source>
        <strain evidence="5 6">R4DWN</strain>
    </source>
</reference>
<comment type="caution">
    <text evidence="5">The sequence shown here is derived from an EMBL/GenBank/DDBJ whole genome shotgun (WGS) entry which is preliminary data.</text>
</comment>
<keyword evidence="1" id="KW-0805">Transcription regulation</keyword>
<dbReference type="Gene3D" id="1.10.10.10">
    <property type="entry name" value="Winged helix-like DNA-binding domain superfamily/Winged helix DNA-binding domain"/>
    <property type="match status" value="1"/>
</dbReference>
<organism evidence="5 6">
    <name type="scientific">Alterirhizorhabdus solaris</name>
    <dbReference type="NCBI Taxonomy" id="2529389"/>
    <lineage>
        <taxon>Bacteria</taxon>
        <taxon>Pseudomonadati</taxon>
        <taxon>Pseudomonadota</taxon>
        <taxon>Alphaproteobacteria</taxon>
        <taxon>Sphingomonadales</taxon>
        <taxon>Rhizorhabdaceae</taxon>
        <taxon>Alterirhizorhabdus</taxon>
    </lineage>
</organism>
<evidence type="ECO:0000256" key="3">
    <source>
        <dbReference type="ARBA" id="ARBA00023163"/>
    </source>
</evidence>
<dbReference type="Proteomes" id="UP000318681">
    <property type="component" value="Unassembled WGS sequence"/>
</dbReference>
<proteinExistence type="predicted"/>
<accession>A0A558QRE8</accession>
<dbReference type="PROSITE" id="PS01117">
    <property type="entry name" value="HTH_MARR_1"/>
    <property type="match status" value="1"/>
</dbReference>
<feature type="domain" description="HTH marR-type" evidence="4">
    <location>
        <begin position="14"/>
        <end position="146"/>
    </location>
</feature>
<keyword evidence="3" id="KW-0804">Transcription</keyword>
<dbReference type="PRINTS" id="PR00598">
    <property type="entry name" value="HTHMARR"/>
</dbReference>
<dbReference type="EMBL" id="VNIM01000184">
    <property type="protein sequence ID" value="TVV69716.1"/>
    <property type="molecule type" value="Genomic_DNA"/>
</dbReference>
<dbReference type="InterPro" id="IPR036390">
    <property type="entry name" value="WH_DNA-bd_sf"/>
</dbReference>
<sequence length="158" mass="17793">MDMSPIRLEDYHTTRSLGYLLRRAHKLSLMLAETMFVGLELSFIQWVALMQLRDGLADTSGGLARCLDHDTGAMTRMLDQLETRGFIARRRSRSDRRVIHLDLTAEGTAAANRMVPRVVALWNDLLVDFTPEEAKALGGLLQRLVARLDKKMLAEIAA</sequence>
<dbReference type="GO" id="GO:0003677">
    <property type="term" value="F:DNA binding"/>
    <property type="evidence" value="ECO:0007669"/>
    <property type="project" value="UniProtKB-KW"/>
</dbReference>
<dbReference type="InterPro" id="IPR023187">
    <property type="entry name" value="Tscrpt_reg_MarR-type_CS"/>
</dbReference>
<dbReference type="GO" id="GO:0003700">
    <property type="term" value="F:DNA-binding transcription factor activity"/>
    <property type="evidence" value="ECO:0007669"/>
    <property type="project" value="InterPro"/>
</dbReference>
<dbReference type="AlphaFoldDB" id="A0A558QRE8"/>
<dbReference type="PANTHER" id="PTHR42756:SF1">
    <property type="entry name" value="TRANSCRIPTIONAL REPRESSOR OF EMRAB OPERON"/>
    <property type="match status" value="1"/>
</dbReference>
<dbReference type="PROSITE" id="PS50995">
    <property type="entry name" value="HTH_MARR_2"/>
    <property type="match status" value="1"/>
</dbReference>
<evidence type="ECO:0000256" key="2">
    <source>
        <dbReference type="ARBA" id="ARBA00023125"/>
    </source>
</evidence>
<keyword evidence="2" id="KW-0238">DNA-binding</keyword>
<dbReference type="InterPro" id="IPR000835">
    <property type="entry name" value="HTH_MarR-typ"/>
</dbReference>
<evidence type="ECO:0000313" key="5">
    <source>
        <dbReference type="EMBL" id="TVV69716.1"/>
    </source>
</evidence>
<evidence type="ECO:0000259" key="4">
    <source>
        <dbReference type="PROSITE" id="PS50995"/>
    </source>
</evidence>
<dbReference type="SMART" id="SM00347">
    <property type="entry name" value="HTH_MARR"/>
    <property type="match status" value="1"/>
</dbReference>
<protein>
    <submittedName>
        <fullName evidence="5">MarR family transcriptional regulator</fullName>
    </submittedName>
</protein>
<dbReference type="PANTHER" id="PTHR42756">
    <property type="entry name" value="TRANSCRIPTIONAL REGULATOR, MARR"/>
    <property type="match status" value="1"/>
</dbReference>
<name>A0A558QRE8_9SPHN</name>
<dbReference type="SUPFAM" id="SSF46785">
    <property type="entry name" value="Winged helix' DNA-binding domain"/>
    <property type="match status" value="1"/>
</dbReference>
<keyword evidence="6" id="KW-1185">Reference proteome</keyword>